<evidence type="ECO:0000313" key="2">
    <source>
        <dbReference type="EMBL" id="VFT94641.1"/>
    </source>
</evidence>
<sequence length="158" mass="16834">MRSVPILVANDLVAVTSTIVLLQSSTSRRQHLEAAGRVGRCDDYLPFQFAGHQDDFGGFLFSRLLIRLSVGASEQVFLGFIAGYLRSFLARCAVPFGKLILGILLGALAWVLGCVAAHPNEACAVPMARGTSVVACPLALVIGRQQAPFVVGRVARLP</sequence>
<reference evidence="1" key="2">
    <citation type="submission" date="2019-06" db="EMBL/GenBank/DDBJ databases">
        <title>Genomics analysis of Aphanomyces spp. identifies a new class of oomycete effector associated with host adaptation.</title>
        <authorList>
            <person name="Gaulin E."/>
        </authorList>
    </citation>
    <scope>NUCLEOTIDE SEQUENCE</scope>
    <source>
        <strain evidence="1">CBS 578.67</strain>
    </source>
</reference>
<organism evidence="2 3">
    <name type="scientific">Aphanomyces stellatus</name>
    <dbReference type="NCBI Taxonomy" id="120398"/>
    <lineage>
        <taxon>Eukaryota</taxon>
        <taxon>Sar</taxon>
        <taxon>Stramenopiles</taxon>
        <taxon>Oomycota</taxon>
        <taxon>Saprolegniomycetes</taxon>
        <taxon>Saprolegniales</taxon>
        <taxon>Verrucalvaceae</taxon>
        <taxon>Aphanomyces</taxon>
    </lineage>
</organism>
<gene>
    <name evidence="2" type="primary">Aste57867_17899</name>
    <name evidence="1" type="ORF">As57867_017838</name>
    <name evidence="2" type="ORF">ASTE57867_17899</name>
</gene>
<proteinExistence type="predicted"/>
<dbReference type="EMBL" id="VJMH01006340">
    <property type="protein sequence ID" value="KAF0690725.1"/>
    <property type="molecule type" value="Genomic_DNA"/>
</dbReference>
<protein>
    <submittedName>
        <fullName evidence="2">Aste57867_17899 protein</fullName>
    </submittedName>
</protein>
<dbReference type="EMBL" id="CAADRA010006361">
    <property type="protein sequence ID" value="VFT94641.1"/>
    <property type="molecule type" value="Genomic_DNA"/>
</dbReference>
<accession>A0A485L914</accession>
<name>A0A485L914_9STRA</name>
<dbReference type="Proteomes" id="UP000332933">
    <property type="component" value="Unassembled WGS sequence"/>
</dbReference>
<evidence type="ECO:0000313" key="3">
    <source>
        <dbReference type="Proteomes" id="UP000332933"/>
    </source>
</evidence>
<reference evidence="2 3" key="1">
    <citation type="submission" date="2019-03" db="EMBL/GenBank/DDBJ databases">
        <authorList>
            <person name="Gaulin E."/>
            <person name="Dumas B."/>
        </authorList>
    </citation>
    <scope>NUCLEOTIDE SEQUENCE [LARGE SCALE GENOMIC DNA]</scope>
    <source>
        <strain evidence="2">CBS 568.67</strain>
    </source>
</reference>
<dbReference type="AlphaFoldDB" id="A0A485L914"/>
<keyword evidence="3" id="KW-1185">Reference proteome</keyword>
<evidence type="ECO:0000313" key="1">
    <source>
        <dbReference type="EMBL" id="KAF0690725.1"/>
    </source>
</evidence>